<keyword evidence="3" id="KW-1185">Reference proteome</keyword>
<keyword evidence="1" id="KW-0472">Membrane</keyword>
<protein>
    <submittedName>
        <fullName evidence="2">Arginine N-methyltransferase 6-like, putative</fullName>
    </submittedName>
</protein>
<sequence length="1685" mass="192723">MKPPDIVHAILWLIFNGLLGAVLGLHTAQRAVITGALYALNVLPTSRIGVPKCTKELENVRAPLPFSYFPATSGGDSGANLYNRQRFLHKNPKPTLRSGILDSGLAFLTLPGQGSDALSLGGGVTNVREVRRHTKHNDIDDITDDPLADDGTFDGAVDSGFHETGLSPKQYEALKTMLDTIYPVEEGGDEDEGRPLSSVYLKYWSLKPNDRDIMMRNVEEIMMAVEKGEDEAEACKKLGLPEPLRLKPELMAAMIKDRFNLKEGPKPFWQSFSASLGLDKLFAYISGDRDRHRGKNQWPFGIEVKDPNIELKPLSVNALRAYLGNDYYNHLEQLAKRDPENARRISTVIHRIYVPPILSIDMHPERKPSDYELYMDSVNVDKAQCEVYRKFINTYPDLVWPVDDDGFLEIYNLWYPDDISDPKNTLPELMRQCYGPGSDLKPPNFFYRFLALPALSCAAGLALGGLVSHGINSVASSLANLDLGEIMTSNLCAAAIAFSTWFGFSRNMTVKGDLFAVALKNLIENGLSNPHKLNMAAYSGLIPKYDVVKEVERFVIYSTIAASNRAIRLARTGKGIETWNLLAKQVGRVAEVCLPICGVSVYRIIYFVACDLATSELLPCAEGNEVLGREISGDPEFSDDDYSSIYEKVHKEYGLPPPGTYRDRYEKNAMLFTTFCLQAFGNIKNFKRTSDWEIDKYKEFVREIKLLGVSDNAWDNLKEHHMTVSTLDFVEKFSKELEQTGGKFKRIELVREYGFDPVYEFLGETEEQKTTRMQIELQEARDAVKDITAPLGYKLEILKALSIIMYLREEWLLPKYTHFVQQQCTEFIATEIENRSSNIDSLIQGFQISQGYTLKIKEDAISLIAKRWISNNALDHDKLLEIARAAGISDQVTLDAISVAMFPRLMEEISQWDITAVTADQITEIKNRYRCKDLVFINAFCEFIKKSVAETKREMVNARNKFNWNLVERHMTALLRGKTAVSNAVASTIDCKLWYRVERAFMQNIPYMVHILSDEEIVGTGKFEKIENQDWELQDPPPPKSDLQLMDEEFENSVKNIEPLRITGEDTYTPVPKQIELSNLVEKGEIDPEFESIPNVFHVGEKPKVLEYENDVKPEPDPYEMQRPIVTSKDAYASWIVYCYRKRGVNQTDVKTLLTIFPCLEKLVEKSDLHWRRLYARQRLRQKDSLGSKVDWCKELDCDEATARKVCSIAYEEDLLKRTGAIVYDIEDDIGDVEDQYFNPFDPSVYNRTLYLFSQRLPSELELENIKKLHTFFKLAPEDISEIHTKCFSHVLNVHFCKVIKDAPQDWHRALKEELIPLAEQLQIQKQPLDMLLRKAEYDYLMVEANRLMMDRTPGKEFVEKCDFIIDEFKRLNVLSTENGVRQQKFSISSHNNNLMAEIIGAFIISHCDVYGTVDQQKLDDQCAIYGLFREERKEVLNKLGRKFYHMFLRKFDEDKLGMDAFKELEHLHKTYEFSQADIEAIFRTHVGIRVREWYDPEAGLESLKRLIPLIHDKDISYYIPFERSRRIHWFINIMNDCINLGEDKGETRIFTYPPEDFFALDFDGTTEDLDSLQGIVNTTKRALALTSEELHESRIIVAEELGASALKKALKLLQLKGGVYSADAETSKFVRALSVAPPGTIPTVKKELPFIKNYEQIRRVIMMLPCSDTALARCIKLLDEVEKS</sequence>
<keyword evidence="1" id="KW-1133">Transmembrane helix</keyword>
<evidence type="ECO:0000256" key="1">
    <source>
        <dbReference type="SAM" id="Phobius"/>
    </source>
</evidence>
<dbReference type="Proteomes" id="UP001057455">
    <property type="component" value="Unassembled WGS sequence"/>
</dbReference>
<accession>A0A9W5T916</accession>
<organism evidence="2 3">
    <name type="scientific">Babesia ovis</name>
    <dbReference type="NCBI Taxonomy" id="5869"/>
    <lineage>
        <taxon>Eukaryota</taxon>
        <taxon>Sar</taxon>
        <taxon>Alveolata</taxon>
        <taxon>Apicomplexa</taxon>
        <taxon>Aconoidasida</taxon>
        <taxon>Piroplasmida</taxon>
        <taxon>Babesiidae</taxon>
        <taxon>Babesia</taxon>
    </lineage>
</organism>
<comment type="caution">
    <text evidence="2">The sequence shown here is derived from an EMBL/GenBank/DDBJ whole genome shotgun (WGS) entry which is preliminary data.</text>
</comment>
<name>A0A9W5T916_BABOV</name>
<evidence type="ECO:0000313" key="2">
    <source>
        <dbReference type="EMBL" id="GFE53060.1"/>
    </source>
</evidence>
<proteinExistence type="predicted"/>
<evidence type="ECO:0000313" key="3">
    <source>
        <dbReference type="Proteomes" id="UP001057455"/>
    </source>
</evidence>
<dbReference type="EMBL" id="BLIY01000003">
    <property type="protein sequence ID" value="GFE53060.1"/>
    <property type="molecule type" value="Genomic_DNA"/>
</dbReference>
<keyword evidence="1" id="KW-0812">Transmembrane</keyword>
<dbReference type="OrthoDB" id="360880at2759"/>
<feature type="transmembrane region" description="Helical" evidence="1">
    <location>
        <begin position="6"/>
        <end position="25"/>
    </location>
</feature>
<reference evidence="2" key="1">
    <citation type="submission" date="2019-12" db="EMBL/GenBank/DDBJ databases">
        <title>Genome sequence of Babesia ovis.</title>
        <authorList>
            <person name="Yamagishi J."/>
            <person name="Sevinc F."/>
            <person name="Xuan X."/>
        </authorList>
    </citation>
    <scope>NUCLEOTIDE SEQUENCE</scope>
    <source>
        <strain evidence="2">Selcuk</strain>
    </source>
</reference>
<gene>
    <name evidence="2" type="ORF">BaOVIS_004640</name>
</gene>